<evidence type="ECO:0000259" key="4">
    <source>
        <dbReference type="PROSITE" id="PS50013"/>
    </source>
</evidence>
<feature type="compositionally biased region" description="Basic and acidic residues" evidence="3">
    <location>
        <begin position="95"/>
        <end position="134"/>
    </location>
</feature>
<evidence type="ECO:0000313" key="5">
    <source>
        <dbReference type="EMBL" id="CAE0237990.1"/>
    </source>
</evidence>
<dbReference type="InterPro" id="IPR023780">
    <property type="entry name" value="Chromo_domain"/>
</dbReference>
<dbReference type="AlphaFoldDB" id="A0A7S3CUT6"/>
<dbReference type="InterPro" id="IPR016197">
    <property type="entry name" value="Chromo-like_dom_sf"/>
</dbReference>
<comment type="subcellular location">
    <subcellularLocation>
        <location evidence="1">Nucleus</location>
    </subcellularLocation>
</comment>
<dbReference type="InterPro" id="IPR000953">
    <property type="entry name" value="Chromo/chromo_shadow_dom"/>
</dbReference>
<dbReference type="Gene3D" id="2.40.50.40">
    <property type="match status" value="1"/>
</dbReference>
<organism evidence="6">
    <name type="scientific">Palpitomonas bilix</name>
    <dbReference type="NCBI Taxonomy" id="652834"/>
    <lineage>
        <taxon>Eukaryota</taxon>
        <taxon>Eukaryota incertae sedis</taxon>
    </lineage>
</organism>
<dbReference type="Pfam" id="PF00385">
    <property type="entry name" value="Chromo"/>
    <property type="match status" value="1"/>
</dbReference>
<accession>A0A7S3CUT6</accession>
<evidence type="ECO:0000256" key="3">
    <source>
        <dbReference type="SAM" id="MobiDB-lite"/>
    </source>
</evidence>
<protein>
    <recommendedName>
        <fullName evidence="4">Chromo domain-containing protein</fullName>
    </recommendedName>
</protein>
<name>A0A7S3CUT6_9EUKA</name>
<reference evidence="6" key="1">
    <citation type="submission" date="2021-01" db="EMBL/GenBank/DDBJ databases">
        <authorList>
            <person name="Corre E."/>
            <person name="Pelletier E."/>
            <person name="Niang G."/>
            <person name="Scheremetjew M."/>
            <person name="Finn R."/>
            <person name="Kale V."/>
            <person name="Holt S."/>
            <person name="Cochrane G."/>
            <person name="Meng A."/>
            <person name="Brown T."/>
            <person name="Cohen L."/>
        </authorList>
    </citation>
    <scope>NUCLEOTIDE SEQUENCE</scope>
    <source>
        <strain evidence="6">NIES-2562</strain>
    </source>
</reference>
<dbReference type="GO" id="GO:0005634">
    <property type="term" value="C:nucleus"/>
    <property type="evidence" value="ECO:0007669"/>
    <property type="project" value="UniProtKB-SubCell"/>
</dbReference>
<proteinExistence type="predicted"/>
<dbReference type="PANTHER" id="PTHR22812">
    <property type="entry name" value="CHROMOBOX PROTEIN"/>
    <property type="match status" value="1"/>
</dbReference>
<dbReference type="InterPro" id="IPR051219">
    <property type="entry name" value="Heterochromatin_chromo-domain"/>
</dbReference>
<feature type="domain" description="Chromo" evidence="4">
    <location>
        <begin position="22"/>
        <end position="79"/>
    </location>
</feature>
<sequence length="223" mass="26096">MVKSKKKRAAEEEEEDYLSGEYEIERILKHDDETWNFLIQWKGYNDTDETTWQPYKDVANVKELDDYLDKLEKAHAKLPDVILKLEGTKRKRRGEIKTESEKKNEKKSEKKSEKNSEKKSAAEKVEMKKEEAPTKKRRTSRTNEIADISQMPLKKENIVKVITVDRMSEGSLPECFTCYAEVTPQYVIDQKLGTKTVKGPLNLFVQVAVDKVIEFFLRHLCFE</sequence>
<dbReference type="SMART" id="SM00298">
    <property type="entry name" value="CHROMO"/>
    <property type="match status" value="1"/>
</dbReference>
<evidence type="ECO:0000313" key="6">
    <source>
        <dbReference type="EMBL" id="CAE0237993.1"/>
    </source>
</evidence>
<evidence type="ECO:0000256" key="2">
    <source>
        <dbReference type="ARBA" id="ARBA00023242"/>
    </source>
</evidence>
<gene>
    <name evidence="5" type="ORF">PBIL07802_LOCUS131</name>
    <name evidence="6" type="ORF">PBIL07802_LOCUS134</name>
</gene>
<dbReference type="EMBL" id="HBIB01000276">
    <property type="protein sequence ID" value="CAE0237993.1"/>
    <property type="molecule type" value="Transcribed_RNA"/>
</dbReference>
<feature type="region of interest" description="Disordered" evidence="3">
    <location>
        <begin position="92"/>
        <end position="143"/>
    </location>
</feature>
<dbReference type="PROSITE" id="PS50013">
    <property type="entry name" value="CHROMO_2"/>
    <property type="match status" value="1"/>
</dbReference>
<dbReference type="EMBL" id="HBIB01000273">
    <property type="protein sequence ID" value="CAE0237990.1"/>
    <property type="molecule type" value="Transcribed_RNA"/>
</dbReference>
<evidence type="ECO:0000256" key="1">
    <source>
        <dbReference type="ARBA" id="ARBA00004123"/>
    </source>
</evidence>
<dbReference type="SUPFAM" id="SSF54160">
    <property type="entry name" value="Chromo domain-like"/>
    <property type="match status" value="1"/>
</dbReference>
<keyword evidence="2" id="KW-0539">Nucleus</keyword>